<comment type="caution">
    <text evidence="6">The sequence shown here is derived from an EMBL/GenBank/DDBJ whole genome shotgun (WGS) entry which is preliminary data.</text>
</comment>
<dbReference type="InterPro" id="IPR051321">
    <property type="entry name" value="PHA/PHB_synthase"/>
</dbReference>
<dbReference type="InterPro" id="IPR022211">
    <property type="entry name" value="PHBC_N"/>
</dbReference>
<dbReference type="AlphaFoldDB" id="A0A2S6NLJ2"/>
<evidence type="ECO:0000256" key="2">
    <source>
        <dbReference type="ARBA" id="ARBA00023315"/>
    </source>
</evidence>
<dbReference type="GO" id="GO:0042619">
    <property type="term" value="P:poly-hydroxybutyrate biosynthetic process"/>
    <property type="evidence" value="ECO:0007669"/>
    <property type="project" value="InterPro"/>
</dbReference>
<reference evidence="6 7" key="1">
    <citation type="journal article" date="2018" name="Arch. Microbiol.">
        <title>New insights into the metabolic potential of the phototrophic purple bacterium Rhodopila globiformis DSM 161(T) from its draft genome sequence and evidence for a vanadium-dependent nitrogenase.</title>
        <authorList>
            <person name="Imhoff J.F."/>
            <person name="Rahn T."/>
            <person name="Kunzel S."/>
            <person name="Neulinger S.C."/>
        </authorList>
    </citation>
    <scope>NUCLEOTIDE SEQUENCE [LARGE SCALE GENOMIC DNA]</scope>
    <source>
        <strain evidence="6 7">DSM 161</strain>
    </source>
</reference>
<evidence type="ECO:0000259" key="4">
    <source>
        <dbReference type="Pfam" id="PF07167"/>
    </source>
</evidence>
<dbReference type="EMBL" id="NHRY01000062">
    <property type="protein sequence ID" value="PPQ36093.1"/>
    <property type="molecule type" value="Genomic_DNA"/>
</dbReference>
<dbReference type="InterPro" id="IPR029058">
    <property type="entry name" value="AB_hydrolase_fold"/>
</dbReference>
<name>A0A2S6NLJ2_RHOGL</name>
<evidence type="ECO:0000256" key="1">
    <source>
        <dbReference type="ARBA" id="ARBA00022679"/>
    </source>
</evidence>
<evidence type="ECO:0000313" key="6">
    <source>
        <dbReference type="EMBL" id="PPQ36093.1"/>
    </source>
</evidence>
<feature type="region of interest" description="Disordered" evidence="3">
    <location>
        <begin position="1"/>
        <end position="23"/>
    </location>
</feature>
<dbReference type="GO" id="GO:0016746">
    <property type="term" value="F:acyltransferase activity"/>
    <property type="evidence" value="ECO:0007669"/>
    <property type="project" value="UniProtKB-KW"/>
</dbReference>
<dbReference type="OrthoDB" id="7208816at2"/>
<dbReference type="Pfam" id="PF07167">
    <property type="entry name" value="PhaC_N"/>
    <property type="match status" value="1"/>
</dbReference>
<evidence type="ECO:0000256" key="3">
    <source>
        <dbReference type="SAM" id="MobiDB-lite"/>
    </source>
</evidence>
<dbReference type="Gene3D" id="3.40.50.1820">
    <property type="entry name" value="alpha/beta hydrolase"/>
    <property type="match status" value="1"/>
</dbReference>
<dbReference type="SUPFAM" id="SSF53474">
    <property type="entry name" value="alpha/beta-Hydrolases"/>
    <property type="match status" value="1"/>
</dbReference>
<keyword evidence="2" id="KW-0012">Acyltransferase</keyword>
<keyword evidence="7" id="KW-1185">Reference proteome</keyword>
<accession>A0A2S6NLJ2</accession>
<protein>
    <submittedName>
        <fullName evidence="6">Poly-beta-hydroxybutyrate polymerase</fullName>
    </submittedName>
</protein>
<proteinExistence type="predicted"/>
<feature type="domain" description="Poly-beta-hydroxybutyrate polymerase N-terminal" evidence="4">
    <location>
        <begin position="96"/>
        <end position="257"/>
    </location>
</feature>
<dbReference type="PANTHER" id="PTHR36837">
    <property type="entry name" value="POLY(3-HYDROXYALKANOATE) POLYMERASE SUBUNIT PHAC"/>
    <property type="match status" value="1"/>
</dbReference>
<organism evidence="6 7">
    <name type="scientific">Rhodopila globiformis</name>
    <name type="common">Rhodopseudomonas globiformis</name>
    <dbReference type="NCBI Taxonomy" id="1071"/>
    <lineage>
        <taxon>Bacteria</taxon>
        <taxon>Pseudomonadati</taxon>
        <taxon>Pseudomonadota</taxon>
        <taxon>Alphaproteobacteria</taxon>
        <taxon>Acetobacterales</taxon>
        <taxon>Acetobacteraceae</taxon>
        <taxon>Rhodopila</taxon>
    </lineage>
</organism>
<gene>
    <name evidence="6" type="ORF">CCS01_05700</name>
</gene>
<evidence type="ECO:0000313" key="7">
    <source>
        <dbReference type="Proteomes" id="UP000239724"/>
    </source>
</evidence>
<feature type="domain" description="Poly-beta-hydroxybutyrate polymerase N-terminal" evidence="5">
    <location>
        <begin position="25"/>
        <end position="63"/>
    </location>
</feature>
<dbReference type="PANTHER" id="PTHR36837:SF5">
    <property type="entry name" value="POLY-3-HYDROXYBUTYRATE SYNTHASE"/>
    <property type="match status" value="1"/>
</dbReference>
<dbReference type="InterPro" id="IPR010941">
    <property type="entry name" value="PhaC_N"/>
</dbReference>
<dbReference type="Proteomes" id="UP000239724">
    <property type="component" value="Unassembled WGS sequence"/>
</dbReference>
<keyword evidence="1" id="KW-0808">Transferase</keyword>
<sequence length="576" mass="63871">MPDMNRSAIIAEPPPRPTVPGASPAEVDRWLHAWENRFTLGRSPSTVALAYLDWAAHAANAPFQTAELARSAVGQWRRLLRIALGQEDKVAPPASDHRFAAPAWQQHPFDLLTQAVLLGEAWWNDVVDNPAGVNPRHRRIVRFTVRQWLDMVSPSNVPWLNPEVIEAAQASNGRNFVDGLINLLHDQSGTTRGDFAAGRNLAVTPGKVVFRNALIELIQYAPATATVAPEPVLIVPAWIMKYYILDLSPGNSMIRWLVAQGYTVFAISWRNPTEAMHNTSLDDYRAKGVMAALDAIRAICGEAKVHATGYCLGGTLTAITAATMARDGDDRLASLSLFAAQTDFTEAGELQLFITEDQLSFLADVTETQGFLSSAQMGSAFQMLQSNELVWSRAVRRYLLGQREHPFDLMAWNVDGTRLPARMHIEYLRRLYLRNELAEGRFEVDGRPLALEDIHLPIFLVGTEQDHIAPWRSVYKLHLFTAAELTFALASGGHNAGIVSEPGHPHRHFRLRTDSGRHTLGPDEWLAATRPQDGSWWTAWADWLKKRSSAPAEPPPMGAPGYLPLCDAPGTYVLED</sequence>
<dbReference type="Pfam" id="PF12551">
    <property type="entry name" value="PHBC_N"/>
    <property type="match status" value="1"/>
</dbReference>
<dbReference type="RefSeq" id="WP_104517883.1">
    <property type="nucleotide sequence ID" value="NZ_NHRY01000062.1"/>
</dbReference>
<evidence type="ECO:0000259" key="5">
    <source>
        <dbReference type="Pfam" id="PF12551"/>
    </source>
</evidence>